<evidence type="ECO:0000313" key="1">
    <source>
        <dbReference type="EMBL" id="MBX45154.1"/>
    </source>
</evidence>
<name>A0A2P2NRU9_RHIMU</name>
<protein>
    <submittedName>
        <fullName evidence="1">Uncharacterized protein</fullName>
    </submittedName>
</protein>
<accession>A0A2P2NRU9</accession>
<proteinExistence type="predicted"/>
<dbReference type="AlphaFoldDB" id="A0A2P2NRU9"/>
<organism evidence="1">
    <name type="scientific">Rhizophora mucronata</name>
    <name type="common">Asiatic mangrove</name>
    <dbReference type="NCBI Taxonomy" id="61149"/>
    <lineage>
        <taxon>Eukaryota</taxon>
        <taxon>Viridiplantae</taxon>
        <taxon>Streptophyta</taxon>
        <taxon>Embryophyta</taxon>
        <taxon>Tracheophyta</taxon>
        <taxon>Spermatophyta</taxon>
        <taxon>Magnoliopsida</taxon>
        <taxon>eudicotyledons</taxon>
        <taxon>Gunneridae</taxon>
        <taxon>Pentapetalae</taxon>
        <taxon>rosids</taxon>
        <taxon>fabids</taxon>
        <taxon>Malpighiales</taxon>
        <taxon>Rhizophoraceae</taxon>
        <taxon>Rhizophora</taxon>
    </lineage>
</organism>
<reference evidence="1" key="1">
    <citation type="submission" date="2018-02" db="EMBL/GenBank/DDBJ databases">
        <title>Rhizophora mucronata_Transcriptome.</title>
        <authorList>
            <person name="Meera S.P."/>
            <person name="Sreeshan A."/>
            <person name="Augustine A."/>
        </authorList>
    </citation>
    <scope>NUCLEOTIDE SEQUENCE</scope>
    <source>
        <tissue evidence="1">Leaf</tissue>
    </source>
</reference>
<dbReference type="EMBL" id="GGEC01064670">
    <property type="protein sequence ID" value="MBX45154.1"/>
    <property type="molecule type" value="Transcribed_RNA"/>
</dbReference>
<sequence>MVQGQCVLMRMHSEYRSQLIHPGVYQICFLLVTWK</sequence>